<accession>A0ACC3SLB2</accession>
<gene>
    <name evidence="1" type="ORF">M8818_001762</name>
</gene>
<dbReference type="Proteomes" id="UP001320706">
    <property type="component" value="Unassembled WGS sequence"/>
</dbReference>
<keyword evidence="2" id="KW-1185">Reference proteome</keyword>
<evidence type="ECO:0000313" key="2">
    <source>
        <dbReference type="Proteomes" id="UP001320706"/>
    </source>
</evidence>
<sequence length="348" mass="38365">MTSMDEALSDRKDSATIDRKDTLTGTGAWSNAASSVFKRHSTPSPPQYKTYTLRRAGRLSSNYVVQHGTTTQLIVVSSWTGKPDIVLHIGDNKSSPVMAAAKFKTFSSNFRICLGDPNDSINTEWEDVVCEDTLKHAVYAFSLRTPAVSSLDAGPSMRKKFMWKRTHDSSLGAKKLSNRNFKLATAEDESVMILTVDQAVQHFLQSASGLISNVVAERGSLNGWASNLTQPRLPGRCQHWAKTRVIVKLKTSGRLPRRQGASSLGHVVNLSSFVGGLKFQNAGSSLTRGPLGVRPSHEPHMRFIAFPRKVWILLDKPFPRIYSAAKASSQDFDKVLVTLGRPSRHDVE</sequence>
<name>A0ACC3SLB2_9PEZI</name>
<comment type="caution">
    <text evidence="1">The sequence shown here is derived from an EMBL/GenBank/DDBJ whole genome shotgun (WGS) entry which is preliminary data.</text>
</comment>
<proteinExistence type="predicted"/>
<dbReference type="EMBL" id="JAMKPW020000007">
    <property type="protein sequence ID" value="KAK8216799.1"/>
    <property type="molecule type" value="Genomic_DNA"/>
</dbReference>
<protein>
    <submittedName>
        <fullName evidence="1">Uncharacterized protein</fullName>
    </submittedName>
</protein>
<organism evidence="1 2">
    <name type="scientific">Zalaria obscura</name>
    <dbReference type="NCBI Taxonomy" id="2024903"/>
    <lineage>
        <taxon>Eukaryota</taxon>
        <taxon>Fungi</taxon>
        <taxon>Dikarya</taxon>
        <taxon>Ascomycota</taxon>
        <taxon>Pezizomycotina</taxon>
        <taxon>Dothideomycetes</taxon>
        <taxon>Dothideomycetidae</taxon>
        <taxon>Dothideales</taxon>
        <taxon>Zalariaceae</taxon>
        <taxon>Zalaria</taxon>
    </lineage>
</organism>
<reference evidence="1" key="1">
    <citation type="submission" date="2024-02" db="EMBL/GenBank/DDBJ databases">
        <title>Metagenome Assembled Genome of Zalaria obscura JY119.</title>
        <authorList>
            <person name="Vighnesh L."/>
            <person name="Jagadeeshwari U."/>
            <person name="Venkata Ramana C."/>
            <person name="Sasikala C."/>
        </authorList>
    </citation>
    <scope>NUCLEOTIDE SEQUENCE</scope>
    <source>
        <strain evidence="1">JY119</strain>
    </source>
</reference>
<evidence type="ECO:0000313" key="1">
    <source>
        <dbReference type="EMBL" id="KAK8216799.1"/>
    </source>
</evidence>